<feature type="coiled-coil region" evidence="1">
    <location>
        <begin position="276"/>
        <end position="303"/>
    </location>
</feature>
<dbReference type="EMBL" id="BSXT01003637">
    <property type="protein sequence ID" value="GMF54947.1"/>
    <property type="molecule type" value="Genomic_DNA"/>
</dbReference>
<feature type="coiled-coil region" evidence="1">
    <location>
        <begin position="207"/>
        <end position="234"/>
    </location>
</feature>
<dbReference type="AlphaFoldDB" id="A0A9W6Y3W3"/>
<keyword evidence="1" id="KW-0175">Coiled coil</keyword>
<organism evidence="2 3">
    <name type="scientific">Phytophthora fragariaefolia</name>
    <dbReference type="NCBI Taxonomy" id="1490495"/>
    <lineage>
        <taxon>Eukaryota</taxon>
        <taxon>Sar</taxon>
        <taxon>Stramenopiles</taxon>
        <taxon>Oomycota</taxon>
        <taxon>Peronosporomycetes</taxon>
        <taxon>Peronosporales</taxon>
        <taxon>Peronosporaceae</taxon>
        <taxon>Phytophthora</taxon>
    </lineage>
</organism>
<reference evidence="2" key="1">
    <citation type="submission" date="2023-04" db="EMBL/GenBank/DDBJ databases">
        <title>Phytophthora fragariaefolia NBRC 109709.</title>
        <authorList>
            <person name="Ichikawa N."/>
            <person name="Sato H."/>
            <person name="Tonouchi N."/>
        </authorList>
    </citation>
    <scope>NUCLEOTIDE SEQUENCE</scope>
    <source>
        <strain evidence="2">NBRC 109709</strain>
    </source>
</reference>
<proteinExistence type="predicted"/>
<keyword evidence="3" id="KW-1185">Reference proteome</keyword>
<sequence length="332" mass="37034">MKVMAEAGGTASARAPLAHLENILHELARCQERKRQQSAASASVNARQKLLSDQLKQGTALSRIVWGRETIADSDPLRPAQEELAAAQASRAKLCEQIGALTQTKAHQAKQLDKYRIDLQASRESQAAMTKKIEVLQQSTWSTKQQYIRPAEQKPPLIVKEPPGLAAIQAKVVSSNREVTSMECHDDVASCNKDQDICQSQKNSEHRDESKSVMEELHNEIAKLKVEYATLNGKLIERLKDIWKTERYLRPIPNALLCQDKHKTLVHDHKKALDDSKTAAQDIEAKQAKIKELTEMLEISRAKQSAGPSDEYASKHDKSGLEARLKVLEVGN</sequence>
<name>A0A9W6Y3W3_9STRA</name>
<protein>
    <submittedName>
        <fullName evidence="2">Unnamed protein product</fullName>
    </submittedName>
</protein>
<evidence type="ECO:0000313" key="2">
    <source>
        <dbReference type="EMBL" id="GMF54947.1"/>
    </source>
</evidence>
<dbReference type="OrthoDB" id="126716at2759"/>
<evidence type="ECO:0000313" key="3">
    <source>
        <dbReference type="Proteomes" id="UP001165121"/>
    </source>
</evidence>
<accession>A0A9W6Y3W3</accession>
<dbReference type="Proteomes" id="UP001165121">
    <property type="component" value="Unassembled WGS sequence"/>
</dbReference>
<gene>
    <name evidence="2" type="ORF">Pfra01_002300900</name>
</gene>
<evidence type="ECO:0000256" key="1">
    <source>
        <dbReference type="SAM" id="Coils"/>
    </source>
</evidence>
<comment type="caution">
    <text evidence="2">The sequence shown here is derived from an EMBL/GenBank/DDBJ whole genome shotgun (WGS) entry which is preliminary data.</text>
</comment>